<keyword evidence="1" id="KW-0812">Transmembrane</keyword>
<evidence type="ECO:0000313" key="3">
    <source>
        <dbReference type="Proteomes" id="UP000318102"/>
    </source>
</evidence>
<dbReference type="Proteomes" id="UP000318102">
    <property type="component" value="Unassembled WGS sequence"/>
</dbReference>
<keyword evidence="3" id="KW-1185">Reference proteome</keyword>
<comment type="caution">
    <text evidence="2">The sequence shown here is derived from an EMBL/GenBank/DDBJ whole genome shotgun (WGS) entry which is preliminary data.</text>
</comment>
<dbReference type="EMBL" id="VNJK01000005">
    <property type="protein sequence ID" value="TVX86801.1"/>
    <property type="molecule type" value="Genomic_DNA"/>
</dbReference>
<name>A0A559IGN4_9BACL</name>
<organism evidence="2 3">
    <name type="scientific">Paenibacillus agilis</name>
    <dbReference type="NCBI Taxonomy" id="3020863"/>
    <lineage>
        <taxon>Bacteria</taxon>
        <taxon>Bacillati</taxon>
        <taxon>Bacillota</taxon>
        <taxon>Bacilli</taxon>
        <taxon>Bacillales</taxon>
        <taxon>Paenibacillaceae</taxon>
        <taxon>Paenibacillus</taxon>
    </lineage>
</organism>
<gene>
    <name evidence="2" type="ORF">FPZ44_23050</name>
</gene>
<sequence>MSRNNNYRRRRNSKNDNVKKAIILILIVFAIRYIMVEGEALRESSSELNRLINMKDFQQAEIYLQQEDSSFSPYDANKYQQILDLIKQGKQAMEQQQYKLAYTHYKEAERAFFIEINIDFEQEMTAAATKHMEQRMKEAKQLEADKKYREALNLYEAVYDHCDKIYWDVSENLKHIKTAAHKQIIYLSSSLRDIEHIHSAVVNGDYKEVFTNIESGYYAYYHEPVYNYLKAKYSIQQGNQKAANYFLYRISPEINSLAHEEMEKFKKQYVPKNQWDALYKKHSKQALPFMARKILPGPKIEMNKQDVVLGTNLGSPHHKQVTIQRESQYDSYGILQHYESELEEWQYKGDNGTTYLLFKNDQLIQITYP</sequence>
<keyword evidence="1" id="KW-1133">Transmembrane helix</keyword>
<evidence type="ECO:0000256" key="1">
    <source>
        <dbReference type="SAM" id="Phobius"/>
    </source>
</evidence>
<proteinExistence type="predicted"/>
<keyword evidence="1" id="KW-0472">Membrane</keyword>
<dbReference type="RefSeq" id="WP_144994400.1">
    <property type="nucleotide sequence ID" value="NZ_VNJK01000005.1"/>
</dbReference>
<accession>A0A559IGN4</accession>
<evidence type="ECO:0000313" key="2">
    <source>
        <dbReference type="EMBL" id="TVX86801.1"/>
    </source>
</evidence>
<reference evidence="2 3" key="1">
    <citation type="submission" date="2019-07" db="EMBL/GenBank/DDBJ databases">
        <authorList>
            <person name="Kim J."/>
        </authorList>
    </citation>
    <scope>NUCLEOTIDE SEQUENCE [LARGE SCALE GENOMIC DNA]</scope>
    <source>
        <strain evidence="2 3">N4</strain>
    </source>
</reference>
<dbReference type="AlphaFoldDB" id="A0A559IGN4"/>
<protein>
    <submittedName>
        <fullName evidence="2">Uncharacterized protein</fullName>
    </submittedName>
</protein>
<feature type="transmembrane region" description="Helical" evidence="1">
    <location>
        <begin position="21"/>
        <end position="36"/>
    </location>
</feature>